<comment type="similarity">
    <text evidence="1">Belongs to the LysR transcriptional regulatory family.</text>
</comment>
<dbReference type="InterPro" id="IPR005119">
    <property type="entry name" value="LysR_subst-bd"/>
</dbReference>
<name>A0ABS5QEH0_9PROT</name>
<evidence type="ECO:0000313" key="7">
    <source>
        <dbReference type="Proteomes" id="UP000766336"/>
    </source>
</evidence>
<dbReference type="Pfam" id="PF00126">
    <property type="entry name" value="HTH_1"/>
    <property type="match status" value="1"/>
</dbReference>
<comment type="caution">
    <text evidence="6">The sequence shown here is derived from an EMBL/GenBank/DDBJ whole genome shotgun (WGS) entry which is preliminary data.</text>
</comment>
<dbReference type="InterPro" id="IPR036390">
    <property type="entry name" value="WH_DNA-bd_sf"/>
</dbReference>
<dbReference type="Pfam" id="PF03466">
    <property type="entry name" value="LysR_substrate"/>
    <property type="match status" value="1"/>
</dbReference>
<dbReference type="InterPro" id="IPR000847">
    <property type="entry name" value="LysR_HTH_N"/>
</dbReference>
<keyword evidence="2" id="KW-0805">Transcription regulation</keyword>
<protein>
    <submittedName>
        <fullName evidence="6">LysR family transcriptional regulator</fullName>
    </submittedName>
</protein>
<keyword evidence="3" id="KW-0238">DNA-binding</keyword>
<dbReference type="SUPFAM" id="SSF46785">
    <property type="entry name" value="Winged helix' DNA-binding domain"/>
    <property type="match status" value="1"/>
</dbReference>
<dbReference type="InterPro" id="IPR036388">
    <property type="entry name" value="WH-like_DNA-bd_sf"/>
</dbReference>
<proteinExistence type="inferred from homology"/>
<evidence type="ECO:0000256" key="1">
    <source>
        <dbReference type="ARBA" id="ARBA00009437"/>
    </source>
</evidence>
<evidence type="ECO:0000256" key="2">
    <source>
        <dbReference type="ARBA" id="ARBA00023015"/>
    </source>
</evidence>
<dbReference type="Gene3D" id="3.40.190.10">
    <property type="entry name" value="Periplasmic binding protein-like II"/>
    <property type="match status" value="2"/>
</dbReference>
<dbReference type="CDD" id="cd08414">
    <property type="entry name" value="PBP2_LTTR_aromatics_like"/>
    <property type="match status" value="1"/>
</dbReference>
<dbReference type="PANTHER" id="PTHR30346:SF28">
    <property type="entry name" value="HTH-TYPE TRANSCRIPTIONAL REGULATOR CYNR"/>
    <property type="match status" value="1"/>
</dbReference>
<gene>
    <name evidence="6" type="ORF">KHU32_10135</name>
</gene>
<dbReference type="PROSITE" id="PS50931">
    <property type="entry name" value="HTH_LYSR"/>
    <property type="match status" value="1"/>
</dbReference>
<accession>A0ABS5QEH0</accession>
<evidence type="ECO:0000256" key="4">
    <source>
        <dbReference type="ARBA" id="ARBA00023163"/>
    </source>
</evidence>
<dbReference type="RefSeq" id="WP_213669985.1">
    <property type="nucleotide sequence ID" value="NZ_JAHCDA010000002.1"/>
</dbReference>
<reference evidence="6 7" key="1">
    <citation type="submission" date="2021-05" db="EMBL/GenBank/DDBJ databases">
        <title>Roseococcus sp. XZZS9, whole genome shotgun sequencing project.</title>
        <authorList>
            <person name="Zhao G."/>
            <person name="Shen L."/>
        </authorList>
    </citation>
    <scope>NUCLEOTIDE SEQUENCE [LARGE SCALE GENOMIC DNA]</scope>
    <source>
        <strain evidence="6 7">XZZS9</strain>
    </source>
</reference>
<evidence type="ECO:0000259" key="5">
    <source>
        <dbReference type="PROSITE" id="PS50931"/>
    </source>
</evidence>
<keyword evidence="4" id="KW-0804">Transcription</keyword>
<feature type="domain" description="HTH lysR-type" evidence="5">
    <location>
        <begin position="1"/>
        <end position="58"/>
    </location>
</feature>
<organism evidence="6 7">
    <name type="scientific">Roseococcus pinisoli</name>
    <dbReference type="NCBI Taxonomy" id="2835040"/>
    <lineage>
        <taxon>Bacteria</taxon>
        <taxon>Pseudomonadati</taxon>
        <taxon>Pseudomonadota</taxon>
        <taxon>Alphaproteobacteria</taxon>
        <taxon>Acetobacterales</taxon>
        <taxon>Roseomonadaceae</taxon>
        <taxon>Roseococcus</taxon>
    </lineage>
</organism>
<dbReference type="EMBL" id="JAHCDA010000002">
    <property type="protein sequence ID" value="MBS7811297.1"/>
    <property type="molecule type" value="Genomic_DNA"/>
</dbReference>
<keyword evidence="7" id="KW-1185">Reference proteome</keyword>
<dbReference type="Gene3D" id="1.10.10.10">
    <property type="entry name" value="Winged helix-like DNA-binding domain superfamily/Winged helix DNA-binding domain"/>
    <property type="match status" value="1"/>
</dbReference>
<evidence type="ECO:0000256" key="3">
    <source>
        <dbReference type="ARBA" id="ARBA00023125"/>
    </source>
</evidence>
<evidence type="ECO:0000313" key="6">
    <source>
        <dbReference type="EMBL" id="MBS7811297.1"/>
    </source>
</evidence>
<dbReference type="SUPFAM" id="SSF53850">
    <property type="entry name" value="Periplasmic binding protein-like II"/>
    <property type="match status" value="1"/>
</dbReference>
<dbReference type="PANTHER" id="PTHR30346">
    <property type="entry name" value="TRANSCRIPTIONAL DUAL REGULATOR HCAR-RELATED"/>
    <property type="match status" value="1"/>
</dbReference>
<sequence length="292" mass="31901">MDLKQLRSFLAVAEEGNFARAAHRLNIAAPPLTRRIQELEAEIGAALFLRTTRHVELTPAGRALQEALPAVFAALDEGIRAARRHARGDAGTLAIGYTGHASAHSLPRLIRAFRQSRPEVRVDIHGPGVQGDLLKELRSRRLDAALCFLPVEGDDLECRDFVESELAIVLSDLHPLAQAANLTVADLAGEPFVALPRDQGFYLRKAMDLECRHAGFIPNIVEESTEPKTLLCLVAGGTGVAIMPRQDERLEFQGVVFRPLPPDRPGLRHGLVWRKSAENPALVPLLAVAESL</sequence>
<dbReference type="PRINTS" id="PR00039">
    <property type="entry name" value="HTHLYSR"/>
</dbReference>
<dbReference type="Proteomes" id="UP000766336">
    <property type="component" value="Unassembled WGS sequence"/>
</dbReference>